<organism evidence="1 2">
    <name type="scientific">Thiohalocapsa marina</name>
    <dbReference type="NCBI Taxonomy" id="424902"/>
    <lineage>
        <taxon>Bacteria</taxon>
        <taxon>Pseudomonadati</taxon>
        <taxon>Pseudomonadota</taxon>
        <taxon>Gammaproteobacteria</taxon>
        <taxon>Chromatiales</taxon>
        <taxon>Chromatiaceae</taxon>
        <taxon>Thiohalocapsa</taxon>
    </lineage>
</organism>
<protein>
    <recommendedName>
        <fullName evidence="3">Peptidase M12B domain-containing protein</fullName>
    </recommendedName>
</protein>
<dbReference type="Pfam" id="PF13582">
    <property type="entry name" value="Reprolysin_3"/>
    <property type="match status" value="1"/>
</dbReference>
<evidence type="ECO:0000313" key="1">
    <source>
        <dbReference type="EMBL" id="KAA6181542.1"/>
    </source>
</evidence>
<comment type="caution">
    <text evidence="1">The sequence shown here is derived from an EMBL/GenBank/DDBJ whole genome shotgun (WGS) entry which is preliminary data.</text>
</comment>
<dbReference type="Proteomes" id="UP000322981">
    <property type="component" value="Unassembled WGS sequence"/>
</dbReference>
<keyword evidence="2" id="KW-1185">Reference proteome</keyword>
<proteinExistence type="predicted"/>
<sequence length="306" mass="33461">MTPMLPPSVRGPIFSRRQGLAWLVSVASVLLSTMSIGAEMIDLRVIVDTRSISGQQGRALLSQRIQDHVYTLNGVYRESDVRLRSRLVAVDYLPIAERDAERLLKMMTDEQGPFVGLFTQASYLGADYTIVYVRGLTIRGKHRCGRAVAVNLAREDLASTRKALAVLDIACGPLSLAHELGHLMGLNHGELVDRCQPDHGHTTAAAPYALGYAIGNCDGQPQVGEFGTIMVGGWMRAIYGDQHHVVPMYSNPRVKDPRCGKLHECGNDAIGDAARFLNENAFLYSGHETARIGSDANVDTPKKIRP</sequence>
<dbReference type="OrthoDB" id="7053703at2"/>
<reference evidence="1 2" key="1">
    <citation type="submission" date="2019-09" db="EMBL/GenBank/DDBJ databases">
        <title>Whole-genome sequence of the purple sulfur bacterium Thiohalocapsa marina DSM 19078.</title>
        <authorList>
            <person name="Kyndt J.A."/>
            <person name="Meyer T.E."/>
        </authorList>
    </citation>
    <scope>NUCLEOTIDE SEQUENCE [LARGE SCALE GENOMIC DNA]</scope>
    <source>
        <strain evidence="1 2">DSM 19078</strain>
    </source>
</reference>
<evidence type="ECO:0000313" key="2">
    <source>
        <dbReference type="Proteomes" id="UP000322981"/>
    </source>
</evidence>
<accession>A0A5M8FKW2</accession>
<name>A0A5M8FKW2_9GAMM</name>
<evidence type="ECO:0008006" key="3">
    <source>
        <dbReference type="Google" id="ProtNLM"/>
    </source>
</evidence>
<dbReference type="SUPFAM" id="SSF55486">
    <property type="entry name" value="Metalloproteases ('zincins'), catalytic domain"/>
    <property type="match status" value="1"/>
</dbReference>
<dbReference type="EMBL" id="VWXX01000069">
    <property type="protein sequence ID" value="KAA6181542.1"/>
    <property type="molecule type" value="Genomic_DNA"/>
</dbReference>
<gene>
    <name evidence="1" type="ORF">F2Q65_19140</name>
</gene>
<dbReference type="AlphaFoldDB" id="A0A5M8FKW2"/>